<protein>
    <recommendedName>
        <fullName evidence="1">RiboL-PSP-HEPN domain-containing protein</fullName>
    </recommendedName>
</protein>
<keyword evidence="3" id="KW-1185">Reference proteome</keyword>
<sequence length="217" mass="25191">MKIRSLDELENAIAMDFIWRRKEITNFRNLALSSKHHTKTMLMKVGIALLYSHWEGFVKKSAMIFCEYINGKGVKYKDLICNFHVCSVIEYFQGQYPYQNFKSTFRLVDGSAVSLDSKCKIDAEKYIDTKSNLKSEVLKEIMEKLGLDYSHYELKENLLDERFLGFRNAIAHGEYREITESDFIDLFDEVTNLIDIFKSQVLNAAIQSSYLVSVKAS</sequence>
<gene>
    <name evidence="2" type="ORF">J9253_10715</name>
</gene>
<dbReference type="InterPro" id="IPR041519">
    <property type="entry name" value="HEPN_RiboL-PSP"/>
</dbReference>
<evidence type="ECO:0000259" key="1">
    <source>
        <dbReference type="Pfam" id="PF18735"/>
    </source>
</evidence>
<proteinExistence type="predicted"/>
<evidence type="ECO:0000313" key="2">
    <source>
        <dbReference type="EMBL" id="QTR44525.1"/>
    </source>
</evidence>
<dbReference type="Pfam" id="PF18735">
    <property type="entry name" value="HEPN_RiboL-PSP"/>
    <property type="match status" value="1"/>
</dbReference>
<dbReference type="Proteomes" id="UP000672039">
    <property type="component" value="Chromosome"/>
</dbReference>
<name>A0ABX7WMK9_9GAMM</name>
<reference evidence="2 3" key="1">
    <citation type="submission" date="2021-04" db="EMBL/GenBank/DDBJ databases">
        <title>Genomics, taxonomy and metabolism of representatives of sulfur bacteria of the genus Thiothrix: Thiothrix fructosivorans QT, Thiothrix unzii A1T and three new species, Thiothrix subterranea sp. nov., Thiothrix litoralis sp. nov. and 'Candidatus Thiothrix anitrata' sp. nov.</title>
        <authorList>
            <person name="Ravin N.V."/>
            <person name="Smolyakov D."/>
            <person name="Rudenko T.S."/>
            <person name="Mardanov A.V."/>
            <person name="Beletsky A.V."/>
            <person name="Markov N.D."/>
            <person name="Fomenkov A.I."/>
            <person name="Roberts R.J."/>
            <person name="Karnachuk O.V."/>
            <person name="Novikov A."/>
            <person name="Grabovich M.Y."/>
        </authorList>
    </citation>
    <scope>NUCLEOTIDE SEQUENCE [LARGE SCALE GENOMIC DNA]</scope>
    <source>
        <strain evidence="2 3">AS</strain>
    </source>
</reference>
<evidence type="ECO:0000313" key="3">
    <source>
        <dbReference type="Proteomes" id="UP000672039"/>
    </source>
</evidence>
<dbReference type="RefSeq" id="WP_210221008.1">
    <property type="nucleotide sequence ID" value="NZ_CP072801.1"/>
</dbReference>
<feature type="domain" description="RiboL-PSP-HEPN" evidence="1">
    <location>
        <begin position="16"/>
        <end position="203"/>
    </location>
</feature>
<dbReference type="EMBL" id="CP072801">
    <property type="protein sequence ID" value="QTR44525.1"/>
    <property type="molecule type" value="Genomic_DNA"/>
</dbReference>
<accession>A0ABX7WMK9</accession>
<organism evidence="2 3">
    <name type="scientific">Thiothrix litoralis</name>
    <dbReference type="NCBI Taxonomy" id="2891210"/>
    <lineage>
        <taxon>Bacteria</taxon>
        <taxon>Pseudomonadati</taxon>
        <taxon>Pseudomonadota</taxon>
        <taxon>Gammaproteobacteria</taxon>
        <taxon>Thiotrichales</taxon>
        <taxon>Thiotrichaceae</taxon>
        <taxon>Thiothrix</taxon>
    </lineage>
</organism>